<dbReference type="EMBL" id="JABWMJ010000002">
    <property type="protein sequence ID" value="NUZ04920.1"/>
    <property type="molecule type" value="Genomic_DNA"/>
</dbReference>
<reference evidence="1 2" key="1">
    <citation type="submission" date="2020-06" db="EMBL/GenBank/DDBJ databases">
        <title>Schlegella sp. ID0723 isolated from air conditioner.</title>
        <authorList>
            <person name="Kim D.Y."/>
            <person name="Kim D.-U."/>
        </authorList>
    </citation>
    <scope>NUCLEOTIDE SEQUENCE [LARGE SCALE GENOMIC DNA]</scope>
    <source>
        <strain evidence="1 2">ID0723</strain>
    </source>
</reference>
<dbReference type="Proteomes" id="UP000529637">
    <property type="component" value="Unassembled WGS sequence"/>
</dbReference>
<accession>A0A7Y6NKQ6</accession>
<keyword evidence="1" id="KW-0378">Hydrolase</keyword>
<keyword evidence="2" id="KW-1185">Reference proteome</keyword>
<dbReference type="Gene3D" id="3.60.15.10">
    <property type="entry name" value="Ribonuclease Z/Hydroxyacylglutathione hydrolase-like"/>
    <property type="match status" value="1"/>
</dbReference>
<dbReference type="AlphaFoldDB" id="A0A7Y6NKQ6"/>
<dbReference type="InterPro" id="IPR036866">
    <property type="entry name" value="RibonucZ/Hydroxyglut_hydro"/>
</dbReference>
<comment type="caution">
    <text evidence="1">The sequence shown here is derived from an EMBL/GenBank/DDBJ whole genome shotgun (WGS) entry which is preliminary data.</text>
</comment>
<name>A0A7Y6NKQ6_9BURK</name>
<organism evidence="1 2">
    <name type="scientific">Piscinibacter koreensis</name>
    <dbReference type="NCBI Taxonomy" id="2742824"/>
    <lineage>
        <taxon>Bacteria</taxon>
        <taxon>Pseudomonadati</taxon>
        <taxon>Pseudomonadota</taxon>
        <taxon>Betaproteobacteria</taxon>
        <taxon>Burkholderiales</taxon>
        <taxon>Sphaerotilaceae</taxon>
        <taxon>Piscinibacter</taxon>
    </lineage>
</organism>
<dbReference type="GO" id="GO:0016787">
    <property type="term" value="F:hydrolase activity"/>
    <property type="evidence" value="ECO:0007669"/>
    <property type="project" value="UniProtKB-KW"/>
</dbReference>
<evidence type="ECO:0000313" key="2">
    <source>
        <dbReference type="Proteomes" id="UP000529637"/>
    </source>
</evidence>
<dbReference type="RefSeq" id="WP_176066369.1">
    <property type="nucleotide sequence ID" value="NZ_JABWMJ010000002.1"/>
</dbReference>
<protein>
    <submittedName>
        <fullName evidence="1">Metallohydrolase</fullName>
    </submittedName>
</protein>
<gene>
    <name evidence="1" type="ORF">HQN59_04010</name>
</gene>
<evidence type="ECO:0000313" key="1">
    <source>
        <dbReference type="EMBL" id="NUZ04920.1"/>
    </source>
</evidence>
<proteinExistence type="predicted"/>
<dbReference type="SUPFAM" id="SSF56281">
    <property type="entry name" value="Metallo-hydrolase/oxidoreductase"/>
    <property type="match status" value="1"/>
</dbReference>
<sequence length="395" mass="43947">MPSTITFFPVDNGDMTLLKFGDADATTLLIDINIRQDADDPDGDARDVAKDLRDRLKRDSNGRPYVDAFLLSHPDQDHCRGLERHFYLGPLSDYPDDKKADKDKKIVIREIWSSPIVFRRASKNHTLCSDAQKFNGEARRRVKRNRDTGFAVGEGDRIQIMGEDVDGKTDDLGPIVRKVDTSFSTINGKYSSYFSAYLLAPIDAEDNEELEECLEKNQSSVIMNITLAADALHPDGAKFLTGGDAEVFIWNLQWQRHKDNKGVLEYDLLQTPHHCSWHSLSEDSWSDLGEKVKVDADARKALSQTRGGATIVASCKPIKDDDSDPPCIRAKREYVDIANDAKGQFFCTGEYPNADAVEPLEFTVSRQGLQAPSKKQAAAKLAAVVSSARTPMPHG</sequence>